<protein>
    <submittedName>
        <fullName evidence="2">Uncharacterized protein</fullName>
    </submittedName>
</protein>
<reference evidence="2 3" key="1">
    <citation type="submission" date="2015-05" db="EMBL/GenBank/DDBJ databases">
        <title>Genome sequencing and analysis of members of genus Stenotrophomonas.</title>
        <authorList>
            <person name="Patil P.P."/>
            <person name="Midha S."/>
            <person name="Patil P.B."/>
        </authorList>
    </citation>
    <scope>NUCLEOTIDE SEQUENCE [LARGE SCALE GENOMIC DNA]</scope>
    <source>
        <strain evidence="2 3">DSM 18929</strain>
    </source>
</reference>
<dbReference type="EMBL" id="LDJI01000014">
    <property type="protein sequence ID" value="KRG64341.1"/>
    <property type="molecule type" value="Genomic_DNA"/>
</dbReference>
<organism evidence="2 3">
    <name type="scientific">Stenotrophomonas humi</name>
    <dbReference type="NCBI Taxonomy" id="405444"/>
    <lineage>
        <taxon>Bacteria</taxon>
        <taxon>Pseudomonadati</taxon>
        <taxon>Pseudomonadota</taxon>
        <taxon>Gammaproteobacteria</taxon>
        <taxon>Lysobacterales</taxon>
        <taxon>Lysobacteraceae</taxon>
        <taxon>Stenotrophomonas</taxon>
    </lineage>
</organism>
<evidence type="ECO:0000313" key="2">
    <source>
        <dbReference type="EMBL" id="KRG64341.1"/>
    </source>
</evidence>
<name>A0A0R0C492_9GAMM</name>
<keyword evidence="3" id="KW-1185">Reference proteome</keyword>
<sequence>MTLSITPGHASETGAATEESATPPVAAALAIAPLRRQHLIQLEQAAQQEIALLRTQCTTPEMPDWLASSIDWDLSAL</sequence>
<dbReference type="RefSeq" id="WP_057633224.1">
    <property type="nucleotide sequence ID" value="NZ_LDJI01000014.1"/>
</dbReference>
<gene>
    <name evidence="2" type="ORF">ABB26_08395</name>
</gene>
<feature type="compositionally biased region" description="Low complexity" evidence="1">
    <location>
        <begin position="10"/>
        <end position="22"/>
    </location>
</feature>
<dbReference type="PATRIC" id="fig|405444.3.peg.679"/>
<evidence type="ECO:0000313" key="3">
    <source>
        <dbReference type="Proteomes" id="UP000050864"/>
    </source>
</evidence>
<dbReference type="AlphaFoldDB" id="A0A0R0C492"/>
<dbReference type="Proteomes" id="UP000050864">
    <property type="component" value="Unassembled WGS sequence"/>
</dbReference>
<comment type="caution">
    <text evidence="2">The sequence shown here is derived from an EMBL/GenBank/DDBJ whole genome shotgun (WGS) entry which is preliminary data.</text>
</comment>
<proteinExistence type="predicted"/>
<evidence type="ECO:0000256" key="1">
    <source>
        <dbReference type="SAM" id="MobiDB-lite"/>
    </source>
</evidence>
<accession>A0A0R0C492</accession>
<feature type="region of interest" description="Disordered" evidence="1">
    <location>
        <begin position="1"/>
        <end position="22"/>
    </location>
</feature>